<dbReference type="InterPro" id="IPR036388">
    <property type="entry name" value="WH-like_DNA-bd_sf"/>
</dbReference>
<gene>
    <name evidence="6" type="ORF">EH198_04265</name>
</gene>
<dbReference type="PANTHER" id="PTHR30126:SF39">
    <property type="entry name" value="HTH-TYPE TRANSCRIPTIONAL REGULATOR CYSL"/>
    <property type="match status" value="1"/>
</dbReference>
<keyword evidence="2" id="KW-0805">Transcription regulation</keyword>
<dbReference type="InterPro" id="IPR036390">
    <property type="entry name" value="WH_DNA-bd_sf"/>
</dbReference>
<dbReference type="EMBL" id="RQPI01000001">
    <property type="protein sequence ID" value="RQW13624.1"/>
    <property type="molecule type" value="Genomic_DNA"/>
</dbReference>
<dbReference type="Proteomes" id="UP000282529">
    <property type="component" value="Unassembled WGS sequence"/>
</dbReference>
<evidence type="ECO:0000259" key="5">
    <source>
        <dbReference type="PROSITE" id="PS50931"/>
    </source>
</evidence>
<dbReference type="GO" id="GO:0003700">
    <property type="term" value="F:DNA-binding transcription factor activity"/>
    <property type="evidence" value="ECO:0007669"/>
    <property type="project" value="InterPro"/>
</dbReference>
<keyword evidence="7" id="KW-1185">Reference proteome</keyword>
<name>A0A3N9PF13_9BACL</name>
<dbReference type="AlphaFoldDB" id="A0A3N9PF13"/>
<proteinExistence type="inferred from homology"/>
<evidence type="ECO:0000256" key="3">
    <source>
        <dbReference type="ARBA" id="ARBA00023125"/>
    </source>
</evidence>
<evidence type="ECO:0000256" key="4">
    <source>
        <dbReference type="ARBA" id="ARBA00023163"/>
    </source>
</evidence>
<comment type="similarity">
    <text evidence="1">Belongs to the LysR transcriptional regulatory family.</text>
</comment>
<dbReference type="InterPro" id="IPR005119">
    <property type="entry name" value="LysR_subst-bd"/>
</dbReference>
<evidence type="ECO:0000256" key="1">
    <source>
        <dbReference type="ARBA" id="ARBA00009437"/>
    </source>
</evidence>
<dbReference type="Gene3D" id="3.40.190.10">
    <property type="entry name" value="Periplasmic binding protein-like II"/>
    <property type="match status" value="2"/>
</dbReference>
<dbReference type="PROSITE" id="PS50931">
    <property type="entry name" value="HTH_LYSR"/>
    <property type="match status" value="1"/>
</dbReference>
<dbReference type="PANTHER" id="PTHR30126">
    <property type="entry name" value="HTH-TYPE TRANSCRIPTIONAL REGULATOR"/>
    <property type="match status" value="1"/>
</dbReference>
<keyword evidence="3" id="KW-0238">DNA-binding</keyword>
<keyword evidence="4" id="KW-0804">Transcription</keyword>
<reference evidence="6 7" key="1">
    <citation type="submission" date="2018-11" db="EMBL/GenBank/DDBJ databases">
        <title>Genome sequence of strain 7197.</title>
        <authorList>
            <person name="Gao J."/>
            <person name="Sun J."/>
        </authorList>
    </citation>
    <scope>NUCLEOTIDE SEQUENCE [LARGE SCALE GENOMIC DNA]</scope>
    <source>
        <strain evidence="6 7">7197</strain>
    </source>
</reference>
<dbReference type="InterPro" id="IPR000847">
    <property type="entry name" value="LysR_HTH_N"/>
</dbReference>
<dbReference type="Gene3D" id="1.10.10.10">
    <property type="entry name" value="Winged helix-like DNA-binding domain superfamily/Winged helix DNA-binding domain"/>
    <property type="match status" value="1"/>
</dbReference>
<evidence type="ECO:0000256" key="2">
    <source>
        <dbReference type="ARBA" id="ARBA00023015"/>
    </source>
</evidence>
<dbReference type="Pfam" id="PF03466">
    <property type="entry name" value="LysR_substrate"/>
    <property type="match status" value="1"/>
</dbReference>
<dbReference type="GO" id="GO:0000976">
    <property type="term" value="F:transcription cis-regulatory region binding"/>
    <property type="evidence" value="ECO:0007669"/>
    <property type="project" value="TreeGrafter"/>
</dbReference>
<evidence type="ECO:0000313" key="6">
    <source>
        <dbReference type="EMBL" id="RQW13624.1"/>
    </source>
</evidence>
<sequence>MNFSQSGGFPMNILKLQIVVLIEKYKKVTDVASELGLKQPTVSFHMKSLESELGTPLFLSRSGRVLLTEAGHALHQYAVRIVALASEAERSVKQTVSRSKVKLDIGASAIPAAYLLPAVLAKLMQQYPEMEITVSEADERALRERLRSRELGLAVLYGGGQAYESLHLKKIIDDEAVLIFPPEHPFVYMNDIAPDQIAREPWIQHAPGSRLREFADSWAELNSLHLWNKVELHSAEAVKRLVVQGNAVAVFSKIGIAAELESGSLGYRHLPGIMPERGGFYLAWRKDHAMTAIQQAFADSLGSSFHPIS</sequence>
<accession>A0A3N9PF13</accession>
<dbReference type="SUPFAM" id="SSF46785">
    <property type="entry name" value="Winged helix' DNA-binding domain"/>
    <property type="match status" value="1"/>
</dbReference>
<evidence type="ECO:0000313" key="7">
    <source>
        <dbReference type="Proteomes" id="UP000282529"/>
    </source>
</evidence>
<comment type="caution">
    <text evidence="6">The sequence shown here is derived from an EMBL/GenBank/DDBJ whole genome shotgun (WGS) entry which is preliminary data.</text>
</comment>
<organism evidence="6 7">
    <name type="scientific">Paenibacillus rhizophilus</name>
    <dbReference type="NCBI Taxonomy" id="1850366"/>
    <lineage>
        <taxon>Bacteria</taxon>
        <taxon>Bacillati</taxon>
        <taxon>Bacillota</taxon>
        <taxon>Bacilli</taxon>
        <taxon>Bacillales</taxon>
        <taxon>Paenibacillaceae</taxon>
        <taxon>Paenibacillus</taxon>
    </lineage>
</organism>
<dbReference type="Pfam" id="PF00126">
    <property type="entry name" value="HTH_1"/>
    <property type="match status" value="1"/>
</dbReference>
<protein>
    <submittedName>
        <fullName evidence="6">LysR family transcriptional regulator</fullName>
    </submittedName>
</protein>
<dbReference type="OrthoDB" id="9785745at2"/>
<feature type="domain" description="HTH lysR-type" evidence="5">
    <location>
        <begin position="11"/>
        <end position="68"/>
    </location>
</feature>
<dbReference type="SUPFAM" id="SSF53850">
    <property type="entry name" value="Periplasmic binding protein-like II"/>
    <property type="match status" value="1"/>
</dbReference>